<dbReference type="EMBL" id="JAJFAZ020000010">
    <property type="protein sequence ID" value="KAI5311542.1"/>
    <property type="molecule type" value="Genomic_DNA"/>
</dbReference>
<geneLocation type="mitochondrion" evidence="1"/>
<keyword evidence="1" id="KW-0496">Mitochondrion</keyword>
<evidence type="ECO:0000313" key="2">
    <source>
        <dbReference type="Proteomes" id="UP001054821"/>
    </source>
</evidence>
<evidence type="ECO:0000313" key="1">
    <source>
        <dbReference type="EMBL" id="KAI5311542.1"/>
    </source>
</evidence>
<reference evidence="1 2" key="1">
    <citation type="journal article" date="2022" name="G3 (Bethesda)">
        <title>Whole-genome sequence and methylome profiling of the almond [Prunus dulcis (Mill.) D.A. Webb] cultivar 'Nonpareil'.</title>
        <authorList>
            <person name="D'Amico-Willman K.M."/>
            <person name="Ouma W.Z."/>
            <person name="Meulia T."/>
            <person name="Sideli G.M."/>
            <person name="Gradziel T.M."/>
            <person name="Fresnedo-Ramirez J."/>
        </authorList>
    </citation>
    <scope>NUCLEOTIDE SEQUENCE [LARGE SCALE GENOMIC DNA]</scope>
    <source>
        <strain evidence="1">Clone GOH B32 T37-40</strain>
    </source>
</reference>
<gene>
    <name evidence="1" type="ORF">L3X38_000268</name>
</gene>
<accession>A0AAD4YHM9</accession>
<proteinExistence type="predicted"/>
<organism evidence="1 2">
    <name type="scientific">Prunus dulcis</name>
    <name type="common">Almond</name>
    <name type="synonym">Amygdalus dulcis</name>
    <dbReference type="NCBI Taxonomy" id="3755"/>
    <lineage>
        <taxon>Eukaryota</taxon>
        <taxon>Viridiplantae</taxon>
        <taxon>Streptophyta</taxon>
        <taxon>Embryophyta</taxon>
        <taxon>Tracheophyta</taxon>
        <taxon>Spermatophyta</taxon>
        <taxon>Magnoliopsida</taxon>
        <taxon>eudicotyledons</taxon>
        <taxon>Gunneridae</taxon>
        <taxon>Pentapetalae</taxon>
        <taxon>rosids</taxon>
        <taxon>fabids</taxon>
        <taxon>Rosales</taxon>
        <taxon>Rosaceae</taxon>
        <taxon>Amygdaloideae</taxon>
        <taxon>Amygdaleae</taxon>
        <taxon>Prunus</taxon>
    </lineage>
</organism>
<protein>
    <submittedName>
        <fullName evidence="1">Uncharacterized protein</fullName>
    </submittedName>
</protein>
<keyword evidence="2" id="KW-1185">Reference proteome</keyword>
<dbReference type="Proteomes" id="UP001054821">
    <property type="component" value="Mitochondrion MT"/>
</dbReference>
<comment type="caution">
    <text evidence="1">The sequence shown here is derived from an EMBL/GenBank/DDBJ whole genome shotgun (WGS) entry which is preliminary data.</text>
</comment>
<dbReference type="AlphaFoldDB" id="A0AAD4YHM9"/>
<sequence length="187" mass="20265">MIHKKGGRIRTYGRPAPDLLGWVAGLAPLVASVPKTDALRYPARNLVPPTPLLVMPLPIAGGSYFLPSFVLVPVRVGGLFLALGLLSRQGECAFALFLRPVMLFPARHALTLSTAFLVSRPVAAAASVKARSERDICGAVPVPLWRDLRQLRSAELPSTQPCKTRFRIPLILKLVWLFGAPRGKLCG</sequence>
<name>A0AAD4YHM9_PRUDU</name>